<name>A0A5J5F2W4_9PEZI</name>
<evidence type="ECO:0000256" key="5">
    <source>
        <dbReference type="SAM" id="Phobius"/>
    </source>
</evidence>
<dbReference type="EMBL" id="VXIS01000053">
    <property type="protein sequence ID" value="KAA8909860.1"/>
    <property type="molecule type" value="Genomic_DNA"/>
</dbReference>
<dbReference type="InParanoid" id="A0A5J5F2W4"/>
<evidence type="ECO:0000256" key="1">
    <source>
        <dbReference type="ARBA" id="ARBA00004141"/>
    </source>
</evidence>
<keyword evidence="4 5" id="KW-0472">Membrane</keyword>
<dbReference type="PANTHER" id="PTHR43461:SF1">
    <property type="entry name" value="TRANSMEMBRANE PROTEIN 256"/>
    <property type="match status" value="1"/>
</dbReference>
<dbReference type="Proteomes" id="UP000326924">
    <property type="component" value="Unassembled WGS sequence"/>
</dbReference>
<evidence type="ECO:0000256" key="2">
    <source>
        <dbReference type="ARBA" id="ARBA00022692"/>
    </source>
</evidence>
<dbReference type="GO" id="GO:0016020">
    <property type="term" value="C:membrane"/>
    <property type="evidence" value="ECO:0007669"/>
    <property type="project" value="UniProtKB-SubCell"/>
</dbReference>
<gene>
    <name evidence="6" type="ORF">FN846DRAFT_917919</name>
</gene>
<feature type="transmembrane region" description="Helical" evidence="5">
    <location>
        <begin position="100"/>
        <end position="119"/>
    </location>
</feature>
<feature type="transmembrane region" description="Helical" evidence="5">
    <location>
        <begin position="6"/>
        <end position="30"/>
    </location>
</feature>
<sequence length="127" mass="13043">MPLPRPNYWTIGCLVGASGVALGAFGAHGLRNYVTDPKALKNWDTAAQYQLLHALAILVASPANPAAAGLFTAGVTMFSGSLYAMVLAGPERVQDGLGKVLGPVTPIGGACLIAGWVLMARKGRIGL</sequence>
<feature type="transmembrane region" description="Helical" evidence="5">
    <location>
        <begin position="51"/>
        <end position="80"/>
    </location>
</feature>
<evidence type="ECO:0000313" key="6">
    <source>
        <dbReference type="EMBL" id="KAA8909860.1"/>
    </source>
</evidence>
<comment type="caution">
    <text evidence="6">The sequence shown here is derived from an EMBL/GenBank/DDBJ whole genome shotgun (WGS) entry which is preliminary data.</text>
</comment>
<accession>A0A5J5F2W4</accession>
<organism evidence="6 7">
    <name type="scientific">Sphaerosporella brunnea</name>
    <dbReference type="NCBI Taxonomy" id="1250544"/>
    <lineage>
        <taxon>Eukaryota</taxon>
        <taxon>Fungi</taxon>
        <taxon>Dikarya</taxon>
        <taxon>Ascomycota</taxon>
        <taxon>Pezizomycotina</taxon>
        <taxon>Pezizomycetes</taxon>
        <taxon>Pezizales</taxon>
        <taxon>Pyronemataceae</taxon>
        <taxon>Sphaerosporella</taxon>
    </lineage>
</organism>
<reference evidence="6 7" key="1">
    <citation type="submission" date="2019-09" db="EMBL/GenBank/DDBJ databases">
        <title>Draft genome of the ectomycorrhizal ascomycete Sphaerosporella brunnea.</title>
        <authorList>
            <consortium name="DOE Joint Genome Institute"/>
            <person name="Benucci G.M."/>
            <person name="Marozzi G."/>
            <person name="Antonielli L."/>
            <person name="Sanchez S."/>
            <person name="Marco P."/>
            <person name="Wang X."/>
            <person name="Falini L.B."/>
            <person name="Barry K."/>
            <person name="Haridas S."/>
            <person name="Lipzen A."/>
            <person name="Labutti K."/>
            <person name="Grigoriev I.V."/>
            <person name="Murat C."/>
            <person name="Martin F."/>
            <person name="Albertini E."/>
            <person name="Donnini D."/>
            <person name="Bonito G."/>
        </authorList>
    </citation>
    <scope>NUCLEOTIDE SEQUENCE [LARGE SCALE GENOMIC DNA]</scope>
    <source>
        <strain evidence="6 7">Sb_GMNB300</strain>
    </source>
</reference>
<keyword evidence="2 5" id="KW-0812">Transmembrane</keyword>
<evidence type="ECO:0000256" key="4">
    <source>
        <dbReference type="ARBA" id="ARBA00023136"/>
    </source>
</evidence>
<evidence type="ECO:0000256" key="3">
    <source>
        <dbReference type="ARBA" id="ARBA00022989"/>
    </source>
</evidence>
<dbReference type="Pfam" id="PF04241">
    <property type="entry name" value="DUF423"/>
    <property type="match status" value="1"/>
</dbReference>
<evidence type="ECO:0000313" key="7">
    <source>
        <dbReference type="Proteomes" id="UP000326924"/>
    </source>
</evidence>
<dbReference type="InterPro" id="IPR006696">
    <property type="entry name" value="DUF423"/>
</dbReference>
<keyword evidence="7" id="KW-1185">Reference proteome</keyword>
<comment type="subcellular location">
    <subcellularLocation>
        <location evidence="1">Membrane</location>
        <topology evidence="1">Multi-pass membrane protein</topology>
    </subcellularLocation>
</comment>
<proteinExistence type="predicted"/>
<dbReference type="AlphaFoldDB" id="A0A5J5F2W4"/>
<evidence type="ECO:0008006" key="8">
    <source>
        <dbReference type="Google" id="ProtNLM"/>
    </source>
</evidence>
<protein>
    <recommendedName>
        <fullName evidence="8">DUF423-domain-containing protein</fullName>
    </recommendedName>
</protein>
<keyword evidence="3 5" id="KW-1133">Transmembrane helix</keyword>
<dbReference type="PANTHER" id="PTHR43461">
    <property type="entry name" value="TRANSMEMBRANE PROTEIN 256"/>
    <property type="match status" value="1"/>
</dbReference>
<dbReference type="OrthoDB" id="269173at2759"/>